<feature type="transmembrane region" description="Helical" evidence="3">
    <location>
        <begin position="240"/>
        <end position="261"/>
    </location>
</feature>
<accession>A0ABT4UP07</accession>
<dbReference type="InterPro" id="IPR003782">
    <property type="entry name" value="SCO1/SenC"/>
</dbReference>
<keyword evidence="3" id="KW-0812">Transmembrane</keyword>
<dbReference type="InterPro" id="IPR013766">
    <property type="entry name" value="Thioredoxin_domain"/>
</dbReference>
<dbReference type="PANTHER" id="PTHR12151">
    <property type="entry name" value="ELECTRON TRANSPORT PROTIN SCO1/SENC FAMILY MEMBER"/>
    <property type="match status" value="1"/>
</dbReference>
<protein>
    <submittedName>
        <fullName evidence="5">SCO family protein</fullName>
    </submittedName>
</protein>
<organism evidence="5 6">
    <name type="scientific">Polluticaenibacter yanchengensis</name>
    <dbReference type="NCBI Taxonomy" id="3014562"/>
    <lineage>
        <taxon>Bacteria</taxon>
        <taxon>Pseudomonadati</taxon>
        <taxon>Bacteroidota</taxon>
        <taxon>Chitinophagia</taxon>
        <taxon>Chitinophagales</taxon>
        <taxon>Chitinophagaceae</taxon>
        <taxon>Polluticaenibacter</taxon>
    </lineage>
</organism>
<comment type="similarity">
    <text evidence="1">Belongs to the SCO1/2 family.</text>
</comment>
<dbReference type="EMBL" id="JAQGEF010000035">
    <property type="protein sequence ID" value="MDA3616579.1"/>
    <property type="molecule type" value="Genomic_DNA"/>
</dbReference>
<dbReference type="Pfam" id="PF02630">
    <property type="entry name" value="SCO1-SenC"/>
    <property type="match status" value="1"/>
</dbReference>
<dbReference type="Gene3D" id="3.40.30.10">
    <property type="entry name" value="Glutaredoxin"/>
    <property type="match status" value="1"/>
</dbReference>
<dbReference type="PANTHER" id="PTHR12151:SF25">
    <property type="entry name" value="LINALOOL DEHYDRATASE_ISOMERASE DOMAIN-CONTAINING PROTEIN"/>
    <property type="match status" value="1"/>
</dbReference>
<dbReference type="Proteomes" id="UP001210231">
    <property type="component" value="Unassembled WGS sequence"/>
</dbReference>
<keyword evidence="3" id="KW-1133">Transmembrane helix</keyword>
<proteinExistence type="inferred from homology"/>
<keyword evidence="2" id="KW-0186">Copper</keyword>
<name>A0ABT4UP07_9BACT</name>
<dbReference type="RefSeq" id="WP_407032909.1">
    <property type="nucleotide sequence ID" value="NZ_JAQGEF010000035.1"/>
</dbReference>
<evidence type="ECO:0000256" key="1">
    <source>
        <dbReference type="ARBA" id="ARBA00010996"/>
    </source>
</evidence>
<keyword evidence="6" id="KW-1185">Reference proteome</keyword>
<evidence type="ECO:0000256" key="2">
    <source>
        <dbReference type="ARBA" id="ARBA00023008"/>
    </source>
</evidence>
<dbReference type="PROSITE" id="PS51352">
    <property type="entry name" value="THIOREDOXIN_2"/>
    <property type="match status" value="1"/>
</dbReference>
<dbReference type="SUPFAM" id="SSF52833">
    <property type="entry name" value="Thioredoxin-like"/>
    <property type="match status" value="1"/>
</dbReference>
<keyword evidence="3" id="KW-0472">Membrane</keyword>
<gene>
    <name evidence="5" type="ORF">O3P16_17335</name>
</gene>
<reference evidence="5 6" key="1">
    <citation type="submission" date="2022-12" db="EMBL/GenBank/DDBJ databases">
        <title>Chitinophagaceae gen. sp. nov., a new member of the family Chitinophagaceae, isolated from soil in a chemical factory.</title>
        <authorList>
            <person name="Ke Z."/>
        </authorList>
    </citation>
    <scope>NUCLEOTIDE SEQUENCE [LARGE SCALE GENOMIC DNA]</scope>
    <source>
        <strain evidence="5 6">LY-5</strain>
    </source>
</reference>
<sequence>MMKKSAALGLTIALFIPVICYFFVKMTGEGAVNMPKKFFADSTSTRVVDGKTVYDTAWHKIPDFVLTNQLGRKVSPENYKGKILVVNTFFTRCPNICPALTRNVRTVQASFENPKRKQYGDTSIVQFLSLSVDPERDSVEALKKWADRFYVNNDNWDLLTGQKKEIYDLLLNDFKLGAQDGKDVDSNFIHSEKVILVDRDRIVRGFYNGLDSAQMGTLAEDIGKLFLERDRNKPSFFRQYIPLIPTLILIPIVIFIFGFVLKRKGTKLPE</sequence>
<evidence type="ECO:0000313" key="6">
    <source>
        <dbReference type="Proteomes" id="UP001210231"/>
    </source>
</evidence>
<evidence type="ECO:0000256" key="3">
    <source>
        <dbReference type="SAM" id="Phobius"/>
    </source>
</evidence>
<comment type="caution">
    <text evidence="5">The sequence shown here is derived from an EMBL/GenBank/DDBJ whole genome shotgun (WGS) entry which is preliminary data.</text>
</comment>
<dbReference type="CDD" id="cd02968">
    <property type="entry name" value="SCO"/>
    <property type="match status" value="1"/>
</dbReference>
<evidence type="ECO:0000313" key="5">
    <source>
        <dbReference type="EMBL" id="MDA3616579.1"/>
    </source>
</evidence>
<evidence type="ECO:0000259" key="4">
    <source>
        <dbReference type="PROSITE" id="PS51352"/>
    </source>
</evidence>
<feature type="domain" description="Thioredoxin" evidence="4">
    <location>
        <begin position="55"/>
        <end position="232"/>
    </location>
</feature>
<dbReference type="InterPro" id="IPR036249">
    <property type="entry name" value="Thioredoxin-like_sf"/>
</dbReference>